<dbReference type="Proteomes" id="UP000521227">
    <property type="component" value="Unassembled WGS sequence"/>
</dbReference>
<accession>A0A840N4G0</accession>
<proteinExistence type="predicted"/>
<organism evidence="1 2">
    <name type="scientific">Afipia massiliensis</name>
    <dbReference type="NCBI Taxonomy" id="211460"/>
    <lineage>
        <taxon>Bacteria</taxon>
        <taxon>Pseudomonadati</taxon>
        <taxon>Pseudomonadota</taxon>
        <taxon>Alphaproteobacteria</taxon>
        <taxon>Hyphomicrobiales</taxon>
        <taxon>Nitrobacteraceae</taxon>
        <taxon>Afipia</taxon>
    </lineage>
</organism>
<evidence type="ECO:0000313" key="1">
    <source>
        <dbReference type="EMBL" id="MBB5054020.1"/>
    </source>
</evidence>
<name>A0A840N4G0_9BRAD</name>
<evidence type="ECO:0000313" key="2">
    <source>
        <dbReference type="Proteomes" id="UP000521227"/>
    </source>
</evidence>
<reference evidence="1 2" key="1">
    <citation type="submission" date="2020-08" db="EMBL/GenBank/DDBJ databases">
        <title>Genomic Encyclopedia of Type Strains, Phase IV (KMG-IV): sequencing the most valuable type-strain genomes for metagenomic binning, comparative biology and taxonomic classification.</title>
        <authorList>
            <person name="Goeker M."/>
        </authorList>
    </citation>
    <scope>NUCLEOTIDE SEQUENCE [LARGE SCALE GENOMIC DNA]</scope>
    <source>
        <strain evidence="1 2">DSM 17498</strain>
    </source>
</reference>
<sequence length="51" mass="5825">MLKGYIRLDNNCFHTNEAYSRDTLFVIPVGNLASHSINYCYASLQLLPISF</sequence>
<protein>
    <submittedName>
        <fullName evidence="1">Uncharacterized protein</fullName>
    </submittedName>
</protein>
<dbReference type="EMBL" id="JACHIJ010000006">
    <property type="protein sequence ID" value="MBB5054020.1"/>
    <property type="molecule type" value="Genomic_DNA"/>
</dbReference>
<comment type="caution">
    <text evidence="1">The sequence shown here is derived from an EMBL/GenBank/DDBJ whole genome shotgun (WGS) entry which is preliminary data.</text>
</comment>
<dbReference type="AlphaFoldDB" id="A0A840N4G0"/>
<gene>
    <name evidence="1" type="ORF">HNQ36_004022</name>
</gene>